<accession>A0AA49X3P1</accession>
<feature type="domain" description="DUF7574" evidence="1">
    <location>
        <begin position="44"/>
        <end position="111"/>
    </location>
</feature>
<protein>
    <recommendedName>
        <fullName evidence="1">DUF7574 domain-containing protein</fullName>
    </recommendedName>
</protein>
<dbReference type="InterPro" id="IPR055996">
    <property type="entry name" value="DUF7574"/>
</dbReference>
<dbReference type="EMBL" id="OQ890312">
    <property type="protein sequence ID" value="WLJ25575.1"/>
    <property type="molecule type" value="Genomic_DNA"/>
</dbReference>
<proteinExistence type="predicted"/>
<evidence type="ECO:0000259" key="1">
    <source>
        <dbReference type="Pfam" id="PF24459"/>
    </source>
</evidence>
<name>A0AA49X3P1_9VIRU</name>
<sequence length="136" mass="15663">MTNPVEIADWEPRPTIEEWEEEWEIATNLQHRYPHWQPIAAINQDRCYEFDIVAAFYDPQGGCYYAARTNGCSCPSPWDEEQTEVKGPMSSRHECLQAFRQLAEQGDEYIDYAYPASQAIDATQNILNHTPGEPHA</sequence>
<organism evidence="2">
    <name type="scientific">Actinobacteria phage HS02</name>
    <dbReference type="NCBI Taxonomy" id="3056388"/>
    <lineage>
        <taxon>Viruses</taxon>
    </lineage>
</organism>
<evidence type="ECO:0000313" key="2">
    <source>
        <dbReference type="EMBL" id="WLJ25575.1"/>
    </source>
</evidence>
<dbReference type="Pfam" id="PF24459">
    <property type="entry name" value="DUF7574"/>
    <property type="match status" value="1"/>
</dbReference>
<reference evidence="2" key="1">
    <citation type="submission" date="2023-04" db="EMBL/GenBank/DDBJ databases">
        <title>The human skin virome in hidradenitis suppurativa patients.</title>
        <authorList>
            <person name="Jansen D."/>
        </authorList>
    </citation>
    <scope>NUCLEOTIDE SEQUENCE</scope>
    <source>
        <strain evidence="2">VC1_JansenPhageB</strain>
    </source>
</reference>